<evidence type="ECO:0000259" key="5">
    <source>
        <dbReference type="PROSITE" id="PS00662"/>
    </source>
</evidence>
<dbReference type="Pfam" id="PF00437">
    <property type="entry name" value="T2SSE"/>
    <property type="match status" value="1"/>
</dbReference>
<evidence type="ECO:0000313" key="6">
    <source>
        <dbReference type="EMBL" id="OGZ58685.1"/>
    </source>
</evidence>
<evidence type="ECO:0000256" key="1">
    <source>
        <dbReference type="ARBA" id="ARBA00006611"/>
    </source>
</evidence>
<comment type="caution">
    <text evidence="6">The sequence shown here is derived from an EMBL/GenBank/DDBJ whole genome shotgun (WGS) entry which is preliminary data.</text>
</comment>
<dbReference type="STRING" id="1802158.A2827_03400"/>
<sequence>MDKFDEKILKEAEKQNLISKELGDEIYEKMKGSSDSIEPILDNAGVSGDLILEIKGKLSGLPVVSKKDATQISPNILKQIPEEAVTQYKIVPLGFSEDKVHIGMLNPEDYRAREAVRFITLGGNKSLELYVISYDTYQHVLNQYRNLRSQIKEALEEFEEEETKGGKKKMSAVDRLLPEMVKEAPVTKMVAVILKHAVEGKASDIHIEPSPDRTQVRFRVDGKLHASLLLPSKIHSAIVSRIKVLSNLRIDEMRMPQDGRFATDMNGKTIDFRVSTFPTRMGEKVVLRVLDPSSNINGFEDLGLWGRNADLIKQAITKPFGMVLISGPTGSGKSTTLYVSLNSVERESYNVVSLEDPIEYTIEGVNQSQIRQEIGYTFASGLRHILRQDPDIIMVGEIRDTETAQLAVHASLTGHLVFSTIHTNNAIGVIPRLIDMGVDQFLIPSSLELAIAQRLVRKLCSFCRFSYKAPDNIAKLVNRELSLIKEDVLAGFNVKLKDEYDLWSGKGCERCARKGTIGRIAIFEMFSMTKELKAIVYKEANEMSILSEANRQGMTTLLQDGIIKALRGVVSIEEVLRVVEEN</sequence>
<dbReference type="InterPro" id="IPR027417">
    <property type="entry name" value="P-loop_NTPase"/>
</dbReference>
<evidence type="ECO:0000256" key="4">
    <source>
        <dbReference type="SAM" id="Coils"/>
    </source>
</evidence>
<feature type="domain" description="Bacterial type II secretion system protein E" evidence="5">
    <location>
        <begin position="386"/>
        <end position="400"/>
    </location>
</feature>
<dbReference type="Gene3D" id="3.30.450.90">
    <property type="match status" value="1"/>
</dbReference>
<reference evidence="6 7" key="1">
    <citation type="journal article" date="2016" name="Nat. Commun.">
        <title>Thousands of microbial genomes shed light on interconnected biogeochemical processes in an aquifer system.</title>
        <authorList>
            <person name="Anantharaman K."/>
            <person name="Brown C.T."/>
            <person name="Hug L.A."/>
            <person name="Sharon I."/>
            <person name="Castelle C.J."/>
            <person name="Probst A.J."/>
            <person name="Thomas B.C."/>
            <person name="Singh A."/>
            <person name="Wilkins M.J."/>
            <person name="Karaoz U."/>
            <person name="Brodie E.L."/>
            <person name="Williams K.H."/>
            <person name="Hubbard S.S."/>
            <person name="Banfield J.F."/>
        </authorList>
    </citation>
    <scope>NUCLEOTIDE SEQUENCE [LARGE SCALE GENOMIC DNA]</scope>
</reference>
<dbReference type="InterPro" id="IPR007831">
    <property type="entry name" value="T2SS_GspE_N"/>
</dbReference>
<dbReference type="SUPFAM" id="SSF160246">
    <property type="entry name" value="EspE N-terminal domain-like"/>
    <property type="match status" value="1"/>
</dbReference>
<dbReference type="AlphaFoldDB" id="A0A1G2H868"/>
<dbReference type="PROSITE" id="PS00662">
    <property type="entry name" value="T2SP_E"/>
    <property type="match status" value="1"/>
</dbReference>
<gene>
    <name evidence="6" type="ORF">A2827_03400</name>
</gene>
<dbReference type="GO" id="GO:0005524">
    <property type="term" value="F:ATP binding"/>
    <property type="evidence" value="ECO:0007669"/>
    <property type="project" value="UniProtKB-KW"/>
</dbReference>
<keyword evidence="2" id="KW-0547">Nucleotide-binding</keyword>
<proteinExistence type="inferred from homology"/>
<dbReference type="Pfam" id="PF05157">
    <property type="entry name" value="MshEN"/>
    <property type="match status" value="1"/>
</dbReference>
<dbReference type="CDD" id="cd01129">
    <property type="entry name" value="PulE-GspE-like"/>
    <property type="match status" value="1"/>
</dbReference>
<dbReference type="Gene3D" id="3.40.50.300">
    <property type="entry name" value="P-loop containing nucleotide triphosphate hydrolases"/>
    <property type="match status" value="1"/>
</dbReference>
<keyword evidence="3" id="KW-0067">ATP-binding</keyword>
<organism evidence="6 7">
    <name type="scientific">Candidatus Spechtbacteria bacterium RIFCSPHIGHO2_01_FULL_43_30</name>
    <dbReference type="NCBI Taxonomy" id="1802158"/>
    <lineage>
        <taxon>Bacteria</taxon>
        <taxon>Candidatus Spechtiibacteriota</taxon>
    </lineage>
</organism>
<evidence type="ECO:0000256" key="3">
    <source>
        <dbReference type="ARBA" id="ARBA00022840"/>
    </source>
</evidence>
<accession>A0A1G2H868</accession>
<name>A0A1G2H868_9BACT</name>
<dbReference type="Gene3D" id="3.30.300.160">
    <property type="entry name" value="Type II secretion system, protein E, N-terminal domain"/>
    <property type="match status" value="1"/>
</dbReference>
<dbReference type="InterPro" id="IPR037257">
    <property type="entry name" value="T2SS_E_N_sf"/>
</dbReference>
<dbReference type="PANTHER" id="PTHR30258">
    <property type="entry name" value="TYPE II SECRETION SYSTEM PROTEIN GSPE-RELATED"/>
    <property type="match status" value="1"/>
</dbReference>
<protein>
    <recommendedName>
        <fullName evidence="5">Bacterial type II secretion system protein E domain-containing protein</fullName>
    </recommendedName>
</protein>
<dbReference type="GO" id="GO:0005886">
    <property type="term" value="C:plasma membrane"/>
    <property type="evidence" value="ECO:0007669"/>
    <property type="project" value="TreeGrafter"/>
</dbReference>
<feature type="coiled-coil region" evidence="4">
    <location>
        <begin position="137"/>
        <end position="164"/>
    </location>
</feature>
<evidence type="ECO:0000256" key="2">
    <source>
        <dbReference type="ARBA" id="ARBA00022741"/>
    </source>
</evidence>
<dbReference type="GO" id="GO:0016887">
    <property type="term" value="F:ATP hydrolysis activity"/>
    <property type="evidence" value="ECO:0007669"/>
    <property type="project" value="TreeGrafter"/>
</dbReference>
<dbReference type="Proteomes" id="UP000177932">
    <property type="component" value="Unassembled WGS sequence"/>
</dbReference>
<dbReference type="PANTHER" id="PTHR30258:SF1">
    <property type="entry name" value="PROTEIN TRANSPORT PROTEIN HOFB HOMOLOG"/>
    <property type="match status" value="1"/>
</dbReference>
<evidence type="ECO:0000313" key="7">
    <source>
        <dbReference type="Proteomes" id="UP000177932"/>
    </source>
</evidence>
<dbReference type="InterPro" id="IPR001482">
    <property type="entry name" value="T2SS/T4SS_dom"/>
</dbReference>
<comment type="similarity">
    <text evidence="1">Belongs to the GSP E family.</text>
</comment>
<keyword evidence="4" id="KW-0175">Coiled coil</keyword>
<dbReference type="EMBL" id="MHOD01000002">
    <property type="protein sequence ID" value="OGZ58685.1"/>
    <property type="molecule type" value="Genomic_DNA"/>
</dbReference>
<dbReference type="SUPFAM" id="SSF52540">
    <property type="entry name" value="P-loop containing nucleoside triphosphate hydrolases"/>
    <property type="match status" value="1"/>
</dbReference>